<keyword evidence="2" id="KW-0472">Membrane</keyword>
<dbReference type="RefSeq" id="WP_252961121.1">
    <property type="nucleotide sequence ID" value="NZ_CAMIPH010000011.1"/>
</dbReference>
<keyword evidence="4" id="KW-1185">Reference proteome</keyword>
<evidence type="ECO:0000256" key="1">
    <source>
        <dbReference type="SAM" id="Coils"/>
    </source>
</evidence>
<evidence type="ECO:0000313" key="3">
    <source>
        <dbReference type="EMBL" id="USV00711.1"/>
    </source>
</evidence>
<dbReference type="InterPro" id="IPR007813">
    <property type="entry name" value="PilN"/>
</dbReference>
<dbReference type="InterPro" id="IPR052534">
    <property type="entry name" value="Extracell_DNA_Util/SecSys_Comp"/>
</dbReference>
<proteinExistence type="predicted"/>
<evidence type="ECO:0000256" key="2">
    <source>
        <dbReference type="SAM" id="Phobius"/>
    </source>
</evidence>
<accession>A0ABY5CTE0</accession>
<feature type="transmembrane region" description="Helical" evidence="2">
    <location>
        <begin position="20"/>
        <end position="43"/>
    </location>
</feature>
<organism evidence="3 4">
    <name type="scientific">Serratia entomophila</name>
    <dbReference type="NCBI Taxonomy" id="42906"/>
    <lineage>
        <taxon>Bacteria</taxon>
        <taxon>Pseudomonadati</taxon>
        <taxon>Pseudomonadota</taxon>
        <taxon>Gammaproteobacteria</taxon>
        <taxon>Enterobacterales</taxon>
        <taxon>Yersiniaceae</taxon>
        <taxon>Serratia</taxon>
    </lineage>
</organism>
<protein>
    <submittedName>
        <fullName evidence="3">PilN domain-containing protein</fullName>
    </submittedName>
</protein>
<dbReference type="Proteomes" id="UP001056873">
    <property type="component" value="Chromosome"/>
</dbReference>
<evidence type="ECO:0000313" key="4">
    <source>
        <dbReference type="Proteomes" id="UP001056873"/>
    </source>
</evidence>
<dbReference type="PANTHER" id="PTHR40278">
    <property type="entry name" value="DNA UTILIZATION PROTEIN HOFN"/>
    <property type="match status" value="1"/>
</dbReference>
<reference evidence="3" key="1">
    <citation type="journal article" date="2022" name="BMC Genomics">
        <title>Genome sequence of the entomopathogenic Serratia entomophila isolate 626 and characterisation of the species specific itaconate degradation pathway.</title>
        <authorList>
            <person name="Vaughan A.L."/>
            <person name="Altermann E."/>
            <person name="Glare T.R."/>
            <person name="Hurst M.R.H."/>
        </authorList>
    </citation>
    <scope>NUCLEOTIDE SEQUENCE</scope>
    <source>
        <strain evidence="3">626</strain>
    </source>
</reference>
<keyword evidence="1" id="KW-0175">Coiled coil</keyword>
<name>A0ABY5CTE0_9GAMM</name>
<dbReference type="EMBL" id="CP074347">
    <property type="protein sequence ID" value="USV00711.1"/>
    <property type="molecule type" value="Genomic_DNA"/>
</dbReference>
<keyword evidence="2" id="KW-1133">Transmembrane helix</keyword>
<gene>
    <name evidence="3" type="ORF">KFQ06_22295</name>
</gene>
<dbReference type="Pfam" id="PF05137">
    <property type="entry name" value="PilN"/>
    <property type="match status" value="1"/>
</dbReference>
<sequence length="178" mass="20632">MYQVNLLPWRRQRQRRRGQFWLRMLALQLIALLLAMAAAFSLLHGREAQRQETLGALGAQLAGLTQRYQQAQQQLAQLERHNARTERRERNLQHNRRYLQLLQQLANAAPPPLWLTALEGNLQQGLQLRGLSRHHAAIVQFEQRLAALPLLRQHRLAEVAQSKDGLFAFTLTAWGRDE</sequence>
<keyword evidence="2" id="KW-0812">Transmembrane</keyword>
<dbReference type="PANTHER" id="PTHR40278:SF1">
    <property type="entry name" value="DNA UTILIZATION PROTEIN HOFN"/>
    <property type="match status" value="1"/>
</dbReference>
<feature type="coiled-coil region" evidence="1">
    <location>
        <begin position="54"/>
        <end position="95"/>
    </location>
</feature>